<proteinExistence type="predicted"/>
<name>A0A1X6NWK7_PORUM</name>
<organism evidence="1 2">
    <name type="scientific">Porphyra umbilicalis</name>
    <name type="common">Purple laver</name>
    <name type="synonym">Red alga</name>
    <dbReference type="NCBI Taxonomy" id="2786"/>
    <lineage>
        <taxon>Eukaryota</taxon>
        <taxon>Rhodophyta</taxon>
        <taxon>Bangiophyceae</taxon>
        <taxon>Bangiales</taxon>
        <taxon>Bangiaceae</taxon>
        <taxon>Porphyra</taxon>
    </lineage>
</organism>
<protein>
    <submittedName>
        <fullName evidence="1">Uncharacterized protein</fullName>
    </submittedName>
</protein>
<gene>
    <name evidence="1" type="ORF">BU14_0396s0012</name>
</gene>
<dbReference type="Proteomes" id="UP000218209">
    <property type="component" value="Unassembled WGS sequence"/>
</dbReference>
<dbReference type="EMBL" id="KV919031">
    <property type="protein sequence ID" value="OSX72910.1"/>
    <property type="molecule type" value="Genomic_DNA"/>
</dbReference>
<accession>A0A1X6NWK7</accession>
<reference evidence="1 2" key="1">
    <citation type="submission" date="2017-03" db="EMBL/GenBank/DDBJ databases">
        <title>WGS assembly of Porphyra umbilicalis.</title>
        <authorList>
            <person name="Brawley S.H."/>
            <person name="Blouin N.A."/>
            <person name="Ficko-Blean E."/>
            <person name="Wheeler G.L."/>
            <person name="Lohr M."/>
            <person name="Goodson H.V."/>
            <person name="Jenkins J.W."/>
            <person name="Blaby-Haas C.E."/>
            <person name="Helliwell K.E."/>
            <person name="Chan C."/>
            <person name="Marriage T."/>
            <person name="Bhattacharya D."/>
            <person name="Klein A.S."/>
            <person name="Badis Y."/>
            <person name="Brodie J."/>
            <person name="Cao Y."/>
            <person name="Collen J."/>
            <person name="Dittami S.M."/>
            <person name="Gachon C.M."/>
            <person name="Green B.R."/>
            <person name="Karpowicz S."/>
            <person name="Kim J.W."/>
            <person name="Kudahl U."/>
            <person name="Lin S."/>
            <person name="Michel G."/>
            <person name="Mittag M."/>
            <person name="Olson B.J."/>
            <person name="Pangilinan J."/>
            <person name="Peng Y."/>
            <person name="Qiu H."/>
            <person name="Shu S."/>
            <person name="Singer J.T."/>
            <person name="Smith A.G."/>
            <person name="Sprecher B.N."/>
            <person name="Wagner V."/>
            <person name="Wang W."/>
            <person name="Wang Z.-Y."/>
            <person name="Yan J."/>
            <person name="Yarish C."/>
            <person name="Zoeuner-Riek S."/>
            <person name="Zhuang Y."/>
            <person name="Zou Y."/>
            <person name="Lindquist E.A."/>
            <person name="Grimwood J."/>
            <person name="Barry K."/>
            <person name="Rokhsar D.S."/>
            <person name="Schmutz J."/>
            <person name="Stiller J.W."/>
            <person name="Grossman A.R."/>
            <person name="Prochnik S.E."/>
        </authorList>
    </citation>
    <scope>NUCLEOTIDE SEQUENCE [LARGE SCALE GENOMIC DNA]</scope>
    <source>
        <strain evidence="1">4086291</strain>
    </source>
</reference>
<evidence type="ECO:0000313" key="1">
    <source>
        <dbReference type="EMBL" id="OSX72910.1"/>
    </source>
</evidence>
<dbReference type="AlphaFoldDB" id="A0A1X6NWK7"/>
<keyword evidence="2" id="KW-1185">Reference proteome</keyword>
<evidence type="ECO:0000313" key="2">
    <source>
        <dbReference type="Proteomes" id="UP000218209"/>
    </source>
</evidence>
<sequence>MDGRPCSRRRSDWRRGRWALDSNGVYAAAVVGPLAARPRHCRLCGTALLSKRAPWPALHQTWKRDG</sequence>